<proteinExistence type="evidence at transcript level"/>
<keyword evidence="1" id="KW-0472">Membrane</keyword>
<accession>A0A7T8DV78</accession>
<reference evidence="3" key="1">
    <citation type="journal article" date="2020" name="Mol. Cell">
        <title>Proteome analysis reveals a significant host-specific response in Rhizobium leguminosarum bv viciae endosymbiotic cells.</title>
        <authorList>
            <person name="Duran D."/>
            <person name="Albareda M."/>
            <person name="Marina A."/>
            <person name="Garcia C."/>
            <person name="Ruiz-Argueso T."/>
            <person name="Palacios J."/>
        </authorList>
    </citation>
    <scope>NUCLEOTIDE SEQUENCE</scope>
    <source>
        <tissue evidence="3">Root nodules</tissue>
    </source>
</reference>
<protein>
    <submittedName>
        <fullName evidence="3">Nodule-specific cysteine-rich peptide L09</fullName>
    </submittedName>
</protein>
<evidence type="ECO:0000313" key="3">
    <source>
        <dbReference type="EMBL" id="QQO74677.1"/>
    </source>
</evidence>
<evidence type="ECO:0000256" key="1">
    <source>
        <dbReference type="SAM" id="Phobius"/>
    </source>
</evidence>
<keyword evidence="1" id="KW-1133">Transmembrane helix</keyword>
<dbReference type="GO" id="GO:0046872">
    <property type="term" value="F:metal ion binding"/>
    <property type="evidence" value="ECO:0007669"/>
    <property type="project" value="InterPro"/>
</dbReference>
<dbReference type="AlphaFoldDB" id="A0A7T8DV78"/>
<feature type="domain" description="Late nodulin" evidence="2">
    <location>
        <begin position="20"/>
        <end position="74"/>
    </location>
</feature>
<dbReference type="EMBL" id="MT371159">
    <property type="protein sequence ID" value="QQO74677.1"/>
    <property type="molecule type" value="mRNA"/>
</dbReference>
<evidence type="ECO:0000259" key="2">
    <source>
        <dbReference type="Pfam" id="PF07127"/>
    </source>
</evidence>
<sequence length="76" mass="8689">MHYKIVIKFHSLIQQIKNNMAAILKFVYIITLFFSLFIAAMNVNAAKIKCKTPFDCPKFMCLPRVANCIDSICTCP</sequence>
<name>A0A7T8DV78_LENCU</name>
<feature type="transmembrane region" description="Helical" evidence="1">
    <location>
        <begin position="21"/>
        <end position="41"/>
    </location>
</feature>
<organism evidence="3">
    <name type="scientific">Lens culinaris</name>
    <name type="common">Lentil</name>
    <name type="synonym">Cicer lens</name>
    <dbReference type="NCBI Taxonomy" id="3864"/>
    <lineage>
        <taxon>Eukaryota</taxon>
        <taxon>Viridiplantae</taxon>
        <taxon>Streptophyta</taxon>
        <taxon>Embryophyta</taxon>
        <taxon>Tracheophyta</taxon>
        <taxon>Spermatophyta</taxon>
        <taxon>Magnoliopsida</taxon>
        <taxon>eudicotyledons</taxon>
        <taxon>Gunneridae</taxon>
        <taxon>Pentapetalae</taxon>
        <taxon>rosids</taxon>
        <taxon>fabids</taxon>
        <taxon>Fabales</taxon>
        <taxon>Fabaceae</taxon>
        <taxon>Papilionoideae</taxon>
        <taxon>50 kb inversion clade</taxon>
        <taxon>NPAAA clade</taxon>
        <taxon>Hologalegina</taxon>
        <taxon>IRL clade</taxon>
        <taxon>Fabeae</taxon>
        <taxon>Lens</taxon>
    </lineage>
</organism>
<dbReference type="Pfam" id="PF07127">
    <property type="entry name" value="Nodulin_late"/>
    <property type="match status" value="1"/>
</dbReference>
<dbReference type="InterPro" id="IPR009810">
    <property type="entry name" value="Nodulin_late_dom"/>
</dbReference>
<keyword evidence="1" id="KW-0812">Transmembrane</keyword>